<dbReference type="GO" id="GO:0003677">
    <property type="term" value="F:DNA binding"/>
    <property type="evidence" value="ECO:0007669"/>
    <property type="project" value="UniProtKB-UniRule"/>
</dbReference>
<evidence type="ECO:0000256" key="2">
    <source>
        <dbReference type="PROSITE-ProRule" id="PRU00335"/>
    </source>
</evidence>
<sequence length="238" mass="27535">MARIVNEAAHTARRNAILDVAQQAIITKGYEQMAIADLLSELRISSGAFYHYFDSKPALLMALVERLGKQIDQRLLPIVQDPTLNALDKLQRFFSALDQWKLSHKRLVFAYMRIWYADDNAIFRHKLYASKVQRLTPELEEIIRQGIQEDVFHTPYPEQTARMILSLFEDIGYATVELLLTEEHTPDDLPQLERITSATTDAIERLLGAPEHCLQRPWHEEISPWLVSPTEQQEEQVL</sequence>
<organism evidence="4 5">
    <name type="scientific">Dictyobacter vulcani</name>
    <dbReference type="NCBI Taxonomy" id="2607529"/>
    <lineage>
        <taxon>Bacteria</taxon>
        <taxon>Bacillati</taxon>
        <taxon>Chloroflexota</taxon>
        <taxon>Ktedonobacteria</taxon>
        <taxon>Ktedonobacterales</taxon>
        <taxon>Dictyobacteraceae</taxon>
        <taxon>Dictyobacter</taxon>
    </lineage>
</organism>
<protein>
    <recommendedName>
        <fullName evidence="3">HTH tetR-type domain-containing protein</fullName>
    </recommendedName>
</protein>
<reference evidence="4 5" key="1">
    <citation type="submission" date="2019-10" db="EMBL/GenBank/DDBJ databases">
        <title>Dictyobacter vulcani sp. nov., within the class Ktedonobacteria, isolated from soil of volcanic Mt. Zao.</title>
        <authorList>
            <person name="Zheng Y."/>
            <person name="Wang C.M."/>
            <person name="Sakai Y."/>
            <person name="Abe K."/>
            <person name="Yokota A."/>
            <person name="Yabe S."/>
        </authorList>
    </citation>
    <scope>NUCLEOTIDE SEQUENCE [LARGE SCALE GENOMIC DNA]</scope>
    <source>
        <strain evidence="4 5">W12</strain>
    </source>
</reference>
<dbReference type="PANTHER" id="PTHR43479">
    <property type="entry name" value="ACREF/ENVCD OPERON REPRESSOR-RELATED"/>
    <property type="match status" value="1"/>
</dbReference>
<dbReference type="Gene3D" id="1.10.357.10">
    <property type="entry name" value="Tetracycline Repressor, domain 2"/>
    <property type="match status" value="1"/>
</dbReference>
<gene>
    <name evidence="4" type="ORF">KDW_49810</name>
</gene>
<proteinExistence type="predicted"/>
<dbReference type="InterPro" id="IPR049149">
    <property type="entry name" value="TetR/AcrR_C"/>
</dbReference>
<feature type="domain" description="HTH tetR-type" evidence="3">
    <location>
        <begin position="11"/>
        <end position="71"/>
    </location>
</feature>
<dbReference type="InterPro" id="IPR001647">
    <property type="entry name" value="HTH_TetR"/>
</dbReference>
<comment type="caution">
    <text evidence="4">The sequence shown here is derived from an EMBL/GenBank/DDBJ whole genome shotgun (WGS) entry which is preliminary data.</text>
</comment>
<dbReference type="Proteomes" id="UP000326912">
    <property type="component" value="Unassembled WGS sequence"/>
</dbReference>
<dbReference type="SUPFAM" id="SSF46689">
    <property type="entry name" value="Homeodomain-like"/>
    <property type="match status" value="1"/>
</dbReference>
<dbReference type="InterPro" id="IPR036271">
    <property type="entry name" value="Tet_transcr_reg_TetR-rel_C_sf"/>
</dbReference>
<dbReference type="EMBL" id="BKZW01000003">
    <property type="protein sequence ID" value="GER90819.1"/>
    <property type="molecule type" value="Genomic_DNA"/>
</dbReference>
<dbReference type="Pfam" id="PF00440">
    <property type="entry name" value="TetR_N"/>
    <property type="match status" value="1"/>
</dbReference>
<dbReference type="PANTHER" id="PTHR43479:SF11">
    <property type="entry name" value="ACREF_ENVCD OPERON REPRESSOR-RELATED"/>
    <property type="match status" value="1"/>
</dbReference>
<dbReference type="SUPFAM" id="SSF48498">
    <property type="entry name" value="Tetracyclin repressor-like, C-terminal domain"/>
    <property type="match status" value="1"/>
</dbReference>
<name>A0A5J4KXH4_9CHLR</name>
<dbReference type="RefSeq" id="WP_151758541.1">
    <property type="nucleotide sequence ID" value="NZ_BKZW01000003.1"/>
</dbReference>
<evidence type="ECO:0000259" key="3">
    <source>
        <dbReference type="PROSITE" id="PS50977"/>
    </source>
</evidence>
<evidence type="ECO:0000256" key="1">
    <source>
        <dbReference type="ARBA" id="ARBA00023125"/>
    </source>
</evidence>
<keyword evidence="5" id="KW-1185">Reference proteome</keyword>
<evidence type="ECO:0000313" key="4">
    <source>
        <dbReference type="EMBL" id="GER90819.1"/>
    </source>
</evidence>
<dbReference type="InterPro" id="IPR050624">
    <property type="entry name" value="HTH-type_Tx_Regulator"/>
</dbReference>
<evidence type="ECO:0000313" key="5">
    <source>
        <dbReference type="Proteomes" id="UP000326912"/>
    </source>
</evidence>
<dbReference type="PROSITE" id="PS50977">
    <property type="entry name" value="HTH_TETR_2"/>
    <property type="match status" value="1"/>
</dbReference>
<dbReference type="Pfam" id="PF21303">
    <property type="entry name" value="TetR_C_39"/>
    <property type="match status" value="1"/>
</dbReference>
<accession>A0A5J4KXH4</accession>
<dbReference type="PRINTS" id="PR00455">
    <property type="entry name" value="HTHTETR"/>
</dbReference>
<feature type="DNA-binding region" description="H-T-H motif" evidence="2">
    <location>
        <begin position="34"/>
        <end position="53"/>
    </location>
</feature>
<dbReference type="AlphaFoldDB" id="A0A5J4KXH4"/>
<dbReference type="InterPro" id="IPR009057">
    <property type="entry name" value="Homeodomain-like_sf"/>
</dbReference>
<keyword evidence="1 2" id="KW-0238">DNA-binding</keyword>